<dbReference type="InterPro" id="IPR012162">
    <property type="entry name" value="PNPase"/>
</dbReference>
<dbReference type="SUPFAM" id="SSF55666">
    <property type="entry name" value="Ribonuclease PH domain 2-like"/>
    <property type="match status" value="1"/>
</dbReference>
<dbReference type="GO" id="GO:0003723">
    <property type="term" value="F:RNA binding"/>
    <property type="evidence" value="ECO:0007669"/>
    <property type="project" value="InterPro"/>
</dbReference>
<evidence type="ECO:0008006" key="3">
    <source>
        <dbReference type="Google" id="ProtNLM"/>
    </source>
</evidence>
<dbReference type="PANTHER" id="PTHR11252:SF0">
    <property type="entry name" value="POLYRIBONUCLEOTIDE NUCLEOTIDYLTRANSFERASE 1, MITOCHONDRIAL"/>
    <property type="match status" value="1"/>
</dbReference>
<dbReference type="GO" id="GO:0000965">
    <property type="term" value="P:mitochondrial RNA 3'-end processing"/>
    <property type="evidence" value="ECO:0007669"/>
    <property type="project" value="TreeGrafter"/>
</dbReference>
<dbReference type="GO" id="GO:0000175">
    <property type="term" value="F:3'-5'-RNA exonuclease activity"/>
    <property type="evidence" value="ECO:0007669"/>
    <property type="project" value="TreeGrafter"/>
</dbReference>
<dbReference type="Gene3D" id="3.30.230.70">
    <property type="entry name" value="GHMP Kinase, N-terminal domain"/>
    <property type="match status" value="1"/>
</dbReference>
<dbReference type="Gene3D" id="3.30.1370.10">
    <property type="entry name" value="K Homology domain, type 1"/>
    <property type="match status" value="1"/>
</dbReference>
<dbReference type="InterPro" id="IPR036345">
    <property type="entry name" value="ExoRNase_PH_dom2_sf"/>
</dbReference>
<dbReference type="GO" id="GO:0005739">
    <property type="term" value="C:mitochondrion"/>
    <property type="evidence" value="ECO:0007669"/>
    <property type="project" value="TreeGrafter"/>
</dbReference>
<accession>A0A814G2D8</accession>
<evidence type="ECO:0000313" key="2">
    <source>
        <dbReference type="Proteomes" id="UP000663879"/>
    </source>
</evidence>
<keyword evidence="2" id="KW-1185">Reference proteome</keyword>
<protein>
    <recommendedName>
        <fullName evidence="3">K Homology domain-containing protein</fullName>
    </recommendedName>
</protein>
<proteinExistence type="predicted"/>
<dbReference type="GO" id="GO:0004654">
    <property type="term" value="F:polyribonucleotide nucleotidyltransferase activity"/>
    <property type="evidence" value="ECO:0007669"/>
    <property type="project" value="InterPro"/>
</dbReference>
<dbReference type="EMBL" id="CAJNOC010003559">
    <property type="protein sequence ID" value="CAF0988023.1"/>
    <property type="molecule type" value="Genomic_DNA"/>
</dbReference>
<dbReference type="SUPFAM" id="SSF54791">
    <property type="entry name" value="Eukaryotic type KH-domain (KH-domain type I)"/>
    <property type="match status" value="1"/>
</dbReference>
<feature type="non-terminal residue" evidence="1">
    <location>
        <position position="1"/>
    </location>
</feature>
<gene>
    <name evidence="1" type="ORF">OXX778_LOCUS15770</name>
</gene>
<comment type="caution">
    <text evidence="1">The sequence shown here is derived from an EMBL/GenBank/DDBJ whole genome shotgun (WGS) entry which is preliminary data.</text>
</comment>
<name>A0A814G2D8_9BILA</name>
<evidence type="ECO:0000313" key="1">
    <source>
        <dbReference type="EMBL" id="CAF0988023.1"/>
    </source>
</evidence>
<sequence>TAVQADFKIDGLPFQIIKEVIETSKHARQEIIRLMNKEISKPRENKKSNQPILKNYPVSIVQRSKLIGIGGMNLKKIYSKTGVTVNPVDEF</sequence>
<dbReference type="GO" id="GO:0005829">
    <property type="term" value="C:cytosol"/>
    <property type="evidence" value="ECO:0007669"/>
    <property type="project" value="TreeGrafter"/>
</dbReference>
<dbReference type="PANTHER" id="PTHR11252">
    <property type="entry name" value="POLYRIBONUCLEOTIDE NUCLEOTIDYLTRANSFERASE"/>
    <property type="match status" value="1"/>
</dbReference>
<dbReference type="Proteomes" id="UP000663879">
    <property type="component" value="Unassembled WGS sequence"/>
</dbReference>
<dbReference type="OrthoDB" id="437922at2759"/>
<dbReference type="InterPro" id="IPR036612">
    <property type="entry name" value="KH_dom_type_1_sf"/>
</dbReference>
<dbReference type="InterPro" id="IPR027408">
    <property type="entry name" value="PNPase/RNase_PH_dom_sf"/>
</dbReference>
<reference evidence="1" key="1">
    <citation type="submission" date="2021-02" db="EMBL/GenBank/DDBJ databases">
        <authorList>
            <person name="Nowell W R."/>
        </authorList>
    </citation>
    <scope>NUCLEOTIDE SEQUENCE</scope>
    <source>
        <strain evidence="1">Ploen Becks lab</strain>
    </source>
</reference>
<dbReference type="GO" id="GO:0000958">
    <property type="term" value="P:mitochondrial mRNA catabolic process"/>
    <property type="evidence" value="ECO:0007669"/>
    <property type="project" value="TreeGrafter"/>
</dbReference>
<dbReference type="AlphaFoldDB" id="A0A814G2D8"/>
<organism evidence="1 2">
    <name type="scientific">Brachionus calyciflorus</name>
    <dbReference type="NCBI Taxonomy" id="104777"/>
    <lineage>
        <taxon>Eukaryota</taxon>
        <taxon>Metazoa</taxon>
        <taxon>Spiralia</taxon>
        <taxon>Gnathifera</taxon>
        <taxon>Rotifera</taxon>
        <taxon>Eurotatoria</taxon>
        <taxon>Monogononta</taxon>
        <taxon>Pseudotrocha</taxon>
        <taxon>Ploima</taxon>
        <taxon>Brachionidae</taxon>
        <taxon>Brachionus</taxon>
    </lineage>
</organism>